<comment type="caution">
    <text evidence="1">The sequence shown here is derived from an EMBL/GenBank/DDBJ whole genome shotgun (WGS) entry which is preliminary data.</text>
</comment>
<evidence type="ECO:0000313" key="2">
    <source>
        <dbReference type="Proteomes" id="UP001497527"/>
    </source>
</evidence>
<keyword evidence="2" id="KW-1185">Reference proteome</keyword>
<dbReference type="Pfam" id="PF26622">
    <property type="entry name" value="DUF8199"/>
    <property type="match status" value="1"/>
</dbReference>
<gene>
    <name evidence="1" type="ORF">T190423A01A_20432</name>
</gene>
<evidence type="ECO:0008006" key="3">
    <source>
        <dbReference type="Google" id="ProtNLM"/>
    </source>
</evidence>
<proteinExistence type="predicted"/>
<organism evidence="1 2">
    <name type="scientific">Tenacibaculum polynesiense</name>
    <dbReference type="NCBI Taxonomy" id="3137857"/>
    <lineage>
        <taxon>Bacteria</taxon>
        <taxon>Pseudomonadati</taxon>
        <taxon>Bacteroidota</taxon>
        <taxon>Flavobacteriia</taxon>
        <taxon>Flavobacteriales</taxon>
        <taxon>Flavobacteriaceae</taxon>
        <taxon>Tenacibaculum</taxon>
    </lineage>
</organism>
<dbReference type="EMBL" id="CAXJIO010000011">
    <property type="protein sequence ID" value="CAL2102681.1"/>
    <property type="molecule type" value="Genomic_DNA"/>
</dbReference>
<dbReference type="RefSeq" id="WP_348716240.1">
    <property type="nucleotide sequence ID" value="NZ_CAXJIO010000011.1"/>
</dbReference>
<reference evidence="1 2" key="1">
    <citation type="submission" date="2024-05" db="EMBL/GenBank/DDBJ databases">
        <authorList>
            <person name="Duchaud E."/>
        </authorList>
    </citation>
    <scope>NUCLEOTIDE SEQUENCE [LARGE SCALE GENOMIC DNA]</scope>
    <source>
        <strain evidence="1">Ena-SAMPLE-TAB-13-05-2024-13:56:06:370-140308</strain>
    </source>
</reference>
<name>A0ABM9PB03_9FLAO</name>
<dbReference type="InterPro" id="IPR058512">
    <property type="entry name" value="DUF8199"/>
</dbReference>
<accession>A0ABM9PB03</accession>
<protein>
    <recommendedName>
        <fullName evidence="3">Secreted protein</fullName>
    </recommendedName>
</protein>
<dbReference type="InterPro" id="IPR058060">
    <property type="entry name" value="HYC_CC_PP"/>
</dbReference>
<dbReference type="Proteomes" id="UP001497527">
    <property type="component" value="Unassembled WGS sequence"/>
</dbReference>
<dbReference type="NCBIfam" id="NF047658">
    <property type="entry name" value="HYC_CC_PP"/>
    <property type="match status" value="1"/>
</dbReference>
<evidence type="ECO:0000313" key="1">
    <source>
        <dbReference type="EMBL" id="CAL2102681.1"/>
    </source>
</evidence>
<sequence length="137" mass="15589">MKQYFTKISSVLLALLVLFSTFSFTVEKHYCGDFLVNTSYFGESDGCAGEAAGTDCGVKKVIKKCCKDEVEQIEGQDELQKMSIDKISFQQKAFILSYAVSYKLLFQGLEKQFVPHKNYLPPKLFFDLNVLHEVFTI</sequence>